<keyword evidence="2" id="KW-1185">Reference proteome</keyword>
<dbReference type="InterPro" id="IPR045390">
    <property type="entry name" value="ABC-3C_MC3"/>
</dbReference>
<comment type="caution">
    <text evidence="1">The sequence shown here is derived from an EMBL/GenBank/DDBJ whole genome shotgun (WGS) entry which is preliminary data.</text>
</comment>
<sequence length="162" mass="18019">MIDWSIRPFEERNLFNPAFCALILAAAIREYERVAGKPMPYSLTLLVLPLCLHQAARDQILTSKKLSVLRIVALQPDLLVDFAERARSLVQYATEAFALLASKGCIEVSDDGGIRLIPRRVSPQALSTDDAEMCRNAATVLGRDFGQINDRVTIYTSLSIRP</sequence>
<dbReference type="Proteomes" id="UP001469089">
    <property type="component" value="Unassembled WGS sequence"/>
</dbReference>
<organism evidence="1 2">
    <name type="scientific">Paraburkholderia acidicola</name>
    <dbReference type="NCBI Taxonomy" id="1912599"/>
    <lineage>
        <taxon>Bacteria</taxon>
        <taxon>Pseudomonadati</taxon>
        <taxon>Pseudomonadota</taxon>
        <taxon>Betaproteobacteria</taxon>
        <taxon>Burkholderiales</taxon>
        <taxon>Burkholderiaceae</taxon>
        <taxon>Paraburkholderia</taxon>
    </lineage>
</organism>
<name>A0ABV1LNK5_9BURK</name>
<dbReference type="EMBL" id="JAOALG010000001">
    <property type="protein sequence ID" value="MEQ5840341.1"/>
    <property type="molecule type" value="Genomic_DNA"/>
</dbReference>
<evidence type="ECO:0000313" key="1">
    <source>
        <dbReference type="EMBL" id="MEQ5840341.1"/>
    </source>
</evidence>
<dbReference type="Pfam" id="PF20131">
    <property type="entry name" value="MC3"/>
    <property type="match status" value="1"/>
</dbReference>
<dbReference type="RefSeq" id="WP_349542541.1">
    <property type="nucleotide sequence ID" value="NZ_JAOALG010000001.1"/>
</dbReference>
<protein>
    <submittedName>
        <fullName evidence="1">DUF6521 family protein</fullName>
    </submittedName>
</protein>
<evidence type="ECO:0000313" key="2">
    <source>
        <dbReference type="Proteomes" id="UP001469089"/>
    </source>
</evidence>
<accession>A0ABV1LNK5</accession>
<proteinExistence type="predicted"/>
<gene>
    <name evidence="1" type="ORF">N0A02_12975</name>
</gene>
<reference evidence="1 2" key="1">
    <citation type="journal article" date="2024" name="Chem. Sci.">
        <title>Discovery of a lagriamide polyketide by integrated genome mining, isotopic labeling, and untargeted metabolomics.</title>
        <authorList>
            <person name="Fergusson C.H."/>
            <person name="Saulog J."/>
            <person name="Paulo B.S."/>
            <person name="Wilson D.M."/>
            <person name="Liu D.Y."/>
            <person name="Morehouse N.J."/>
            <person name="Waterworth S."/>
            <person name="Barkei J."/>
            <person name="Gray C.A."/>
            <person name="Kwan J.C."/>
            <person name="Eustaquio A.S."/>
            <person name="Linington R.G."/>
        </authorList>
    </citation>
    <scope>NUCLEOTIDE SEQUENCE [LARGE SCALE GENOMIC DNA]</scope>
    <source>
        <strain evidence="1 2">RL17-338-BIF-B</strain>
    </source>
</reference>